<evidence type="ECO:0000256" key="1">
    <source>
        <dbReference type="ARBA" id="ARBA00023125"/>
    </source>
</evidence>
<feature type="compositionally biased region" description="Acidic residues" evidence="3">
    <location>
        <begin position="212"/>
        <end position="230"/>
    </location>
</feature>
<dbReference type="EMBL" id="CDMY01000934">
    <property type="protein sequence ID" value="CEM37294.1"/>
    <property type="molecule type" value="Genomic_DNA"/>
</dbReference>
<evidence type="ECO:0000256" key="2">
    <source>
        <dbReference type="PROSITE-ProRule" id="PRU00267"/>
    </source>
</evidence>
<feature type="domain" description="HMG box" evidence="4">
    <location>
        <begin position="114"/>
        <end position="175"/>
    </location>
</feature>
<keyword evidence="6" id="KW-1185">Reference proteome</keyword>
<dbReference type="InterPro" id="IPR009071">
    <property type="entry name" value="HMG_box_dom"/>
</dbReference>
<dbReference type="InterPro" id="IPR050342">
    <property type="entry name" value="HMGB"/>
</dbReference>
<dbReference type="Pfam" id="PF00505">
    <property type="entry name" value="HMG_box"/>
    <property type="match status" value="1"/>
</dbReference>
<dbReference type="AlphaFoldDB" id="A0A0G4H1Q1"/>
<sequence>MEEDKRRMEEGKQLSGSDPDNAQIPLPSGGESAVGERGERLLAEVLCSFADWAVKAAQSVAERTGRLPYFPPGMGVPMPPVASRNRGVAGSGLPAPSSAVHEGQRRKMTDPNKPKKPLTSFFIWCEEMRRHSQKSLKSKELARIWSAMSDHEKAPWEEKSRQMKDQYDRNMALYRQGLYTGPTRGGAGPAAAAASSGPGMPSVYPSIKQEPMDEDEDELEDEDDYDDEGTQDNRDRGDKKRPIAEPAGGGEEDEDRKRPRHEQKDKDG</sequence>
<feature type="compositionally biased region" description="Basic and acidic residues" evidence="3">
    <location>
        <begin position="231"/>
        <end position="243"/>
    </location>
</feature>
<dbReference type="Gene3D" id="1.10.30.10">
    <property type="entry name" value="High mobility group box domain"/>
    <property type="match status" value="1"/>
</dbReference>
<dbReference type="OrthoDB" id="1919336at2759"/>
<dbReference type="GO" id="GO:0005634">
    <property type="term" value="C:nucleus"/>
    <property type="evidence" value="ECO:0007669"/>
    <property type="project" value="UniProtKB-UniRule"/>
</dbReference>
<reference evidence="5 6" key="1">
    <citation type="submission" date="2014-11" db="EMBL/GenBank/DDBJ databases">
        <authorList>
            <person name="Zhu J."/>
            <person name="Qi W."/>
            <person name="Song R."/>
        </authorList>
    </citation>
    <scope>NUCLEOTIDE SEQUENCE [LARGE SCALE GENOMIC DNA]</scope>
</reference>
<dbReference type="VEuPathDB" id="CryptoDB:Vbra_19211"/>
<feature type="region of interest" description="Disordered" evidence="3">
    <location>
        <begin position="1"/>
        <end position="35"/>
    </location>
</feature>
<dbReference type="SMART" id="SM00398">
    <property type="entry name" value="HMG"/>
    <property type="match status" value="1"/>
</dbReference>
<protein>
    <recommendedName>
        <fullName evidence="4">HMG box domain-containing protein</fullName>
    </recommendedName>
</protein>
<feature type="region of interest" description="Disordered" evidence="3">
    <location>
        <begin position="81"/>
        <end position="114"/>
    </location>
</feature>
<dbReference type="PANTHER" id="PTHR48112">
    <property type="entry name" value="HIGH MOBILITY GROUP PROTEIN DSP1"/>
    <property type="match status" value="1"/>
</dbReference>
<feature type="DNA-binding region" description="HMG box" evidence="2">
    <location>
        <begin position="114"/>
        <end position="175"/>
    </location>
</feature>
<keyword evidence="1 2" id="KW-0238">DNA-binding</keyword>
<feature type="region of interest" description="Disordered" evidence="3">
    <location>
        <begin position="148"/>
        <end position="268"/>
    </location>
</feature>
<evidence type="ECO:0000256" key="3">
    <source>
        <dbReference type="SAM" id="MobiDB-lite"/>
    </source>
</evidence>
<feature type="compositionally biased region" description="Low complexity" evidence="3">
    <location>
        <begin position="189"/>
        <end position="199"/>
    </location>
</feature>
<gene>
    <name evidence="5" type="ORF">Vbra_19211</name>
</gene>
<evidence type="ECO:0000313" key="6">
    <source>
        <dbReference type="Proteomes" id="UP000041254"/>
    </source>
</evidence>
<feature type="compositionally biased region" description="Basic and acidic residues" evidence="3">
    <location>
        <begin position="149"/>
        <end position="168"/>
    </location>
</feature>
<name>A0A0G4H1Q1_VITBC</name>
<dbReference type="InParanoid" id="A0A0G4H1Q1"/>
<dbReference type="InterPro" id="IPR036910">
    <property type="entry name" value="HMG_box_dom_sf"/>
</dbReference>
<proteinExistence type="predicted"/>
<dbReference type="GO" id="GO:0003677">
    <property type="term" value="F:DNA binding"/>
    <property type="evidence" value="ECO:0007669"/>
    <property type="project" value="UniProtKB-UniRule"/>
</dbReference>
<evidence type="ECO:0000259" key="4">
    <source>
        <dbReference type="PROSITE" id="PS50118"/>
    </source>
</evidence>
<dbReference type="Proteomes" id="UP000041254">
    <property type="component" value="Unassembled WGS sequence"/>
</dbReference>
<feature type="compositionally biased region" description="Basic and acidic residues" evidence="3">
    <location>
        <begin position="1"/>
        <end position="12"/>
    </location>
</feature>
<accession>A0A0G4H1Q1</accession>
<dbReference type="SUPFAM" id="SSF47095">
    <property type="entry name" value="HMG-box"/>
    <property type="match status" value="1"/>
</dbReference>
<keyword evidence="2" id="KW-0539">Nucleus</keyword>
<dbReference type="STRING" id="1169540.A0A0G4H1Q1"/>
<dbReference type="PROSITE" id="PS50118">
    <property type="entry name" value="HMG_BOX_2"/>
    <property type="match status" value="1"/>
</dbReference>
<evidence type="ECO:0000313" key="5">
    <source>
        <dbReference type="EMBL" id="CEM37294.1"/>
    </source>
</evidence>
<organism evidence="5 6">
    <name type="scientific">Vitrella brassicaformis (strain CCMP3155)</name>
    <dbReference type="NCBI Taxonomy" id="1169540"/>
    <lineage>
        <taxon>Eukaryota</taxon>
        <taxon>Sar</taxon>
        <taxon>Alveolata</taxon>
        <taxon>Colpodellida</taxon>
        <taxon>Vitrellaceae</taxon>
        <taxon>Vitrella</taxon>
    </lineage>
</organism>
<feature type="compositionally biased region" description="Basic and acidic residues" evidence="3">
    <location>
        <begin position="102"/>
        <end position="113"/>
    </location>
</feature>